<dbReference type="PANTHER" id="PTHR21299:SF1">
    <property type="entry name" value="PANTOATE--BETA-ALANINE LIGASE"/>
    <property type="match status" value="1"/>
</dbReference>
<evidence type="ECO:0000313" key="12">
    <source>
        <dbReference type="EMBL" id="KAG5177689.1"/>
    </source>
</evidence>
<evidence type="ECO:0000256" key="5">
    <source>
        <dbReference type="ARBA" id="ARBA00022598"/>
    </source>
</evidence>
<dbReference type="Pfam" id="PF02569">
    <property type="entry name" value="Pantoate_ligase"/>
    <property type="match status" value="1"/>
</dbReference>
<evidence type="ECO:0000256" key="2">
    <source>
        <dbReference type="ARBA" id="ARBA00009256"/>
    </source>
</evidence>
<evidence type="ECO:0000313" key="13">
    <source>
        <dbReference type="Proteomes" id="UP000664859"/>
    </source>
</evidence>
<dbReference type="FunFam" id="3.40.50.620:FF:000013">
    <property type="entry name" value="Pantothenate synthetase"/>
    <property type="match status" value="1"/>
</dbReference>
<dbReference type="PANTHER" id="PTHR21299">
    <property type="entry name" value="CYTIDYLATE KINASE/PANTOATE-BETA-ALANINE LIGASE"/>
    <property type="match status" value="1"/>
</dbReference>
<evidence type="ECO:0000256" key="3">
    <source>
        <dbReference type="ARBA" id="ARBA00012219"/>
    </source>
</evidence>
<name>A0A835YM10_9STRA</name>
<keyword evidence="13" id="KW-1185">Reference proteome</keyword>
<dbReference type="InterPro" id="IPR014729">
    <property type="entry name" value="Rossmann-like_a/b/a_fold"/>
</dbReference>
<keyword evidence="8" id="KW-0067">ATP-binding</keyword>
<evidence type="ECO:0000256" key="4">
    <source>
        <dbReference type="ARBA" id="ARBA00015647"/>
    </source>
</evidence>
<dbReference type="Gene3D" id="3.30.1300.10">
    <property type="entry name" value="Pantoate-beta-alanine ligase, C-terminal domain"/>
    <property type="match status" value="1"/>
</dbReference>
<protein>
    <recommendedName>
        <fullName evidence="4">Pantoate--beta-alanine ligase</fullName>
        <ecNumber evidence="3">6.3.2.1</ecNumber>
    </recommendedName>
    <alternativeName>
        <fullName evidence="10">Pantoate-activating enzyme</fullName>
    </alternativeName>
    <alternativeName>
        <fullName evidence="9">Pantothenate synthetase</fullName>
    </alternativeName>
</protein>
<comment type="pathway">
    <text evidence="1">Cofactor biosynthesis; (R)-pantothenate biosynthesis; (R)-pantothenate from (R)-pantoate and beta-alanine: step 1/1.</text>
</comment>
<evidence type="ECO:0000256" key="9">
    <source>
        <dbReference type="ARBA" id="ARBA00029902"/>
    </source>
</evidence>
<dbReference type="HAMAP" id="MF_00158">
    <property type="entry name" value="PanC"/>
    <property type="match status" value="1"/>
</dbReference>
<proteinExistence type="inferred from homology"/>
<dbReference type="Proteomes" id="UP000664859">
    <property type="component" value="Unassembled WGS sequence"/>
</dbReference>
<comment type="similarity">
    <text evidence="2">Belongs to the pantothenate synthetase family.</text>
</comment>
<evidence type="ECO:0000256" key="7">
    <source>
        <dbReference type="ARBA" id="ARBA00022741"/>
    </source>
</evidence>
<dbReference type="InterPro" id="IPR003721">
    <property type="entry name" value="Pantoate_ligase"/>
</dbReference>
<keyword evidence="5" id="KW-0436">Ligase</keyword>
<keyword evidence="6" id="KW-0566">Pantothenate biosynthesis</keyword>
<dbReference type="EC" id="6.3.2.1" evidence="3"/>
<dbReference type="NCBIfam" id="TIGR00018">
    <property type="entry name" value="panC"/>
    <property type="match status" value="1"/>
</dbReference>
<dbReference type="GO" id="GO:0004592">
    <property type="term" value="F:pantoate-beta-alanine ligase activity"/>
    <property type="evidence" value="ECO:0007669"/>
    <property type="project" value="UniProtKB-EC"/>
</dbReference>
<comment type="catalytic activity">
    <reaction evidence="11">
        <text>(R)-pantoate + beta-alanine + ATP = (R)-pantothenate + AMP + diphosphate + H(+)</text>
        <dbReference type="Rhea" id="RHEA:10912"/>
        <dbReference type="ChEBI" id="CHEBI:15378"/>
        <dbReference type="ChEBI" id="CHEBI:15980"/>
        <dbReference type="ChEBI" id="CHEBI:29032"/>
        <dbReference type="ChEBI" id="CHEBI:30616"/>
        <dbReference type="ChEBI" id="CHEBI:33019"/>
        <dbReference type="ChEBI" id="CHEBI:57966"/>
        <dbReference type="ChEBI" id="CHEBI:456215"/>
        <dbReference type="EC" id="6.3.2.1"/>
    </reaction>
</comment>
<evidence type="ECO:0000256" key="8">
    <source>
        <dbReference type="ARBA" id="ARBA00022840"/>
    </source>
</evidence>
<dbReference type="GO" id="GO:0015940">
    <property type="term" value="P:pantothenate biosynthetic process"/>
    <property type="evidence" value="ECO:0007669"/>
    <property type="project" value="UniProtKB-UniPathway"/>
</dbReference>
<comment type="caution">
    <text evidence="12">The sequence shown here is derived from an EMBL/GenBank/DDBJ whole genome shotgun (WGS) entry which is preliminary data.</text>
</comment>
<dbReference type="GO" id="GO:0005524">
    <property type="term" value="F:ATP binding"/>
    <property type="evidence" value="ECO:0007669"/>
    <property type="project" value="UniProtKB-KW"/>
</dbReference>
<dbReference type="Gene3D" id="3.40.50.620">
    <property type="entry name" value="HUPs"/>
    <property type="match status" value="1"/>
</dbReference>
<evidence type="ECO:0000256" key="6">
    <source>
        <dbReference type="ARBA" id="ARBA00022655"/>
    </source>
</evidence>
<reference evidence="12" key="1">
    <citation type="submission" date="2021-02" db="EMBL/GenBank/DDBJ databases">
        <title>First Annotated Genome of the Yellow-green Alga Tribonema minus.</title>
        <authorList>
            <person name="Mahan K.M."/>
        </authorList>
    </citation>
    <scope>NUCLEOTIDE SEQUENCE</scope>
    <source>
        <strain evidence="12">UTEX B ZZ1240</strain>
    </source>
</reference>
<evidence type="ECO:0000256" key="11">
    <source>
        <dbReference type="ARBA" id="ARBA00048258"/>
    </source>
</evidence>
<dbReference type="OrthoDB" id="2020436at2759"/>
<dbReference type="AlphaFoldDB" id="A0A835YM10"/>
<keyword evidence="7" id="KW-0547">Nucleotide-binding</keyword>
<dbReference type="EMBL" id="JAFCMP010000523">
    <property type="protein sequence ID" value="KAG5177689.1"/>
    <property type="molecule type" value="Genomic_DNA"/>
</dbReference>
<dbReference type="SUPFAM" id="SSF52374">
    <property type="entry name" value="Nucleotidylyl transferase"/>
    <property type="match status" value="1"/>
</dbReference>
<dbReference type="UniPathway" id="UPA00028">
    <property type="reaction ID" value="UER00005"/>
</dbReference>
<evidence type="ECO:0000256" key="10">
    <source>
        <dbReference type="ARBA" id="ARBA00032806"/>
    </source>
</evidence>
<sequence length="327" mass="34445">RRRAARPVLQTRALAYAAAATVPAAEHAAPLPKICSTVEEFREARRALAGKRVGFVPTMGALHAGHLSLFRAARAENEAVVASIFVNPAQFAPHEDFDKYPRQLEKDVALLHKEGLADLVFAPTSAVMYGPHHCVYVDPHGVEALSEGAARPGFFRGVATVVAKLFNVVQPDAAYFGQKDALQCVVIRRMVADLNFPLKVRVLPTARDADGLALSSRNAYLTPDERAAAPVVHRALLAARAAWQRGVAAAAAAGSAAAAARADLEAVARAELAAEPLVAAVEYVSVGCRETMAELESVTAAGAVVSVAVKVGGVRLIDNMVLGPPDE</sequence>
<feature type="non-terminal residue" evidence="12">
    <location>
        <position position="1"/>
    </location>
</feature>
<organism evidence="12 13">
    <name type="scientific">Tribonema minus</name>
    <dbReference type="NCBI Taxonomy" id="303371"/>
    <lineage>
        <taxon>Eukaryota</taxon>
        <taxon>Sar</taxon>
        <taxon>Stramenopiles</taxon>
        <taxon>Ochrophyta</taxon>
        <taxon>PX clade</taxon>
        <taxon>Xanthophyceae</taxon>
        <taxon>Tribonematales</taxon>
        <taxon>Tribonemataceae</taxon>
        <taxon>Tribonema</taxon>
    </lineage>
</organism>
<dbReference type="CDD" id="cd00560">
    <property type="entry name" value="PanC"/>
    <property type="match status" value="1"/>
</dbReference>
<dbReference type="InterPro" id="IPR042176">
    <property type="entry name" value="Pantoate_ligase_C"/>
</dbReference>
<accession>A0A835YM10</accession>
<gene>
    <name evidence="12" type="ORF">JKP88DRAFT_331987</name>
</gene>
<evidence type="ECO:0000256" key="1">
    <source>
        <dbReference type="ARBA" id="ARBA00004990"/>
    </source>
</evidence>